<dbReference type="Gene3D" id="1.10.3210.10">
    <property type="entry name" value="Hypothetical protein af1432"/>
    <property type="match status" value="1"/>
</dbReference>
<evidence type="ECO:0000313" key="2">
    <source>
        <dbReference type="Proteomes" id="UP000323917"/>
    </source>
</evidence>
<reference evidence="1 2" key="1">
    <citation type="submission" date="2019-08" db="EMBL/GenBank/DDBJ databases">
        <title>Deep-cultivation of Planctomycetes and their phenomic and genomic characterization uncovers novel biology.</title>
        <authorList>
            <person name="Wiegand S."/>
            <person name="Jogler M."/>
            <person name="Boedeker C."/>
            <person name="Pinto D."/>
            <person name="Vollmers J."/>
            <person name="Rivas-Marin E."/>
            <person name="Kohn T."/>
            <person name="Peeters S.H."/>
            <person name="Heuer A."/>
            <person name="Rast P."/>
            <person name="Oberbeckmann S."/>
            <person name="Bunk B."/>
            <person name="Jeske O."/>
            <person name="Meyerdierks A."/>
            <person name="Storesund J.E."/>
            <person name="Kallscheuer N."/>
            <person name="Luecker S."/>
            <person name="Lage O.M."/>
            <person name="Pohl T."/>
            <person name="Merkel B.J."/>
            <person name="Hornburger P."/>
            <person name="Mueller R.-W."/>
            <person name="Bruemmer F."/>
            <person name="Labrenz M."/>
            <person name="Spormann A.M."/>
            <person name="Op den Camp H."/>
            <person name="Overmann J."/>
            <person name="Amann R."/>
            <person name="Jetten M.S.M."/>
            <person name="Mascher T."/>
            <person name="Medema M.H."/>
            <person name="Devos D.P."/>
            <person name="Kaster A.-K."/>
            <person name="Ovreas L."/>
            <person name="Rohde M."/>
            <person name="Galperin M.Y."/>
            <person name="Jogler C."/>
        </authorList>
    </citation>
    <scope>NUCLEOTIDE SEQUENCE [LARGE SCALE GENOMIC DNA]</scope>
    <source>
        <strain evidence="1 2">Pr1d</strain>
    </source>
</reference>
<evidence type="ECO:0008006" key="3">
    <source>
        <dbReference type="Google" id="ProtNLM"/>
    </source>
</evidence>
<gene>
    <name evidence="1" type="ORF">Pr1d_19040</name>
</gene>
<evidence type="ECO:0000313" key="1">
    <source>
        <dbReference type="EMBL" id="QEG34622.1"/>
    </source>
</evidence>
<protein>
    <recommendedName>
        <fullName evidence="3">HD domain-containing protein</fullName>
    </recommendedName>
</protein>
<dbReference type="KEGG" id="bgok:Pr1d_19040"/>
<name>A0A5B9QAV2_9BACT</name>
<proteinExistence type="predicted"/>
<dbReference type="Proteomes" id="UP000323917">
    <property type="component" value="Chromosome"/>
</dbReference>
<organism evidence="1 2">
    <name type="scientific">Bythopirellula goksoeyrii</name>
    <dbReference type="NCBI Taxonomy" id="1400387"/>
    <lineage>
        <taxon>Bacteria</taxon>
        <taxon>Pseudomonadati</taxon>
        <taxon>Planctomycetota</taxon>
        <taxon>Planctomycetia</taxon>
        <taxon>Pirellulales</taxon>
        <taxon>Lacipirellulaceae</taxon>
        <taxon>Bythopirellula</taxon>
    </lineage>
</organism>
<dbReference type="SUPFAM" id="SSF109604">
    <property type="entry name" value="HD-domain/PDEase-like"/>
    <property type="match status" value="1"/>
</dbReference>
<keyword evidence="2" id="KW-1185">Reference proteome</keyword>
<sequence length="206" mass="23257">MRHSDARREAVERLYPQGIRQVDIPSDAEVGQQMRTLARADQPTDWDRRFQLYAELLHPLVDVKQNPCSHPEGDALYHSLQVFLLVREEIPYDEELLTAALLHDVGKAIDRKQPQAATLKALLGIVTERTLWFLENLAAGSSHLNASLGIRARKRLETSEDFDELLCLAKCDLAGRQIGIVVPEVEEALEMLRELAVSHDDLSDSE</sequence>
<dbReference type="AlphaFoldDB" id="A0A5B9QAV2"/>
<accession>A0A5B9QAV2</accession>
<dbReference type="EMBL" id="CP042913">
    <property type="protein sequence ID" value="QEG34622.1"/>
    <property type="molecule type" value="Genomic_DNA"/>
</dbReference>